<name>A0ABN8F817_9BACT</name>
<keyword evidence="4" id="KW-1185">Reference proteome</keyword>
<dbReference type="InterPro" id="IPR036249">
    <property type="entry name" value="Thioredoxin-like_sf"/>
</dbReference>
<dbReference type="SUPFAM" id="SSF52833">
    <property type="entry name" value="Thioredoxin-like"/>
    <property type="match status" value="1"/>
</dbReference>
<dbReference type="InterPro" id="IPR050553">
    <property type="entry name" value="Thioredoxin_ResA/DsbE_sf"/>
</dbReference>
<feature type="chain" id="PRO_5045193904" evidence="1">
    <location>
        <begin position="19"/>
        <end position="479"/>
    </location>
</feature>
<dbReference type="EMBL" id="CAKLPZ010000004">
    <property type="protein sequence ID" value="CAH1002152.1"/>
    <property type="molecule type" value="Genomic_DNA"/>
</dbReference>
<dbReference type="Proteomes" id="UP000837803">
    <property type="component" value="Unassembled WGS sequence"/>
</dbReference>
<evidence type="ECO:0000313" key="4">
    <source>
        <dbReference type="Proteomes" id="UP000837803"/>
    </source>
</evidence>
<dbReference type="PANTHER" id="PTHR42852:SF13">
    <property type="entry name" value="PROTEIN DIPZ"/>
    <property type="match status" value="1"/>
</dbReference>
<keyword evidence="1" id="KW-0732">Signal</keyword>
<protein>
    <submittedName>
        <fullName evidence="3">Thiol-disulfide oxidoreductase ResA</fullName>
    </submittedName>
</protein>
<feature type="signal peptide" evidence="1">
    <location>
        <begin position="1"/>
        <end position="18"/>
    </location>
</feature>
<dbReference type="RefSeq" id="WP_238752009.1">
    <property type="nucleotide sequence ID" value="NZ_CAKLPZ010000004.1"/>
</dbReference>
<comment type="caution">
    <text evidence="3">The sequence shown here is derived from an EMBL/GenBank/DDBJ whole genome shotgun (WGS) entry which is preliminary data.</text>
</comment>
<dbReference type="Gene3D" id="3.40.30.10">
    <property type="entry name" value="Glutaredoxin"/>
    <property type="match status" value="1"/>
</dbReference>
<dbReference type="PROSITE" id="PS51352">
    <property type="entry name" value="THIOREDOXIN_2"/>
    <property type="match status" value="1"/>
</dbReference>
<proteinExistence type="predicted"/>
<dbReference type="InterPro" id="IPR000866">
    <property type="entry name" value="AhpC/TSA"/>
</dbReference>
<gene>
    <name evidence="3" type="primary">resA_6</name>
    <name evidence="3" type="ORF">LEM8419_03069</name>
</gene>
<dbReference type="InterPro" id="IPR033395">
    <property type="entry name" value="DUF5106"/>
</dbReference>
<reference evidence="3" key="1">
    <citation type="submission" date="2021-12" db="EMBL/GenBank/DDBJ databases">
        <authorList>
            <person name="Rodrigo-Torres L."/>
            <person name="Arahal R. D."/>
            <person name="Lucena T."/>
        </authorList>
    </citation>
    <scope>NUCLEOTIDE SEQUENCE</scope>
    <source>
        <strain evidence="3">CECT 8419</strain>
    </source>
</reference>
<dbReference type="CDD" id="cd02966">
    <property type="entry name" value="TlpA_like_family"/>
    <property type="match status" value="1"/>
</dbReference>
<evidence type="ECO:0000313" key="3">
    <source>
        <dbReference type="EMBL" id="CAH1002152.1"/>
    </source>
</evidence>
<evidence type="ECO:0000259" key="2">
    <source>
        <dbReference type="PROSITE" id="PS51352"/>
    </source>
</evidence>
<sequence>MFRLFFLLVCLYSGLLAAQPQEGGSYRIAVEIDDYDADILTLGYYLLDNQYIIDTAYRDDAGQYVFASDTASLPRGIYICVLSPNNEYFQLLIGDDEDQEMSFKTRAGELNKMETSGSAENALFYDYLGFLDEKQQQSTPLREQLSDTTLAPAAAAEVRAQMEALDREVKAYQQNLIDTHPESFAAAIIKANRPALPPDFADAADEEARRELQWRWLQTHYFDGLDLNDERLLRTPFFFERVNYYVNTLQIRHPDTLAQAIDRVLGQFDPQGEAFKFFTVHFTNEAASSNIVGMDALYVHLVDTYYRTGKAYWSDEEQLAKMTETTDRLRPLLIGKTAPDLQMMTREGEPTSLYDVDADYTVLYFWRYDCPACKKSTPLMKEFYDKWKDRDVKIFSVCTKGEDELGKCWDYVDEQETGDWVQVVDPYQRYYQAYDIKSTPSIFLLDRDKNILSKRIGAEQLDEVLTNLEKAKATAAAGK</sequence>
<dbReference type="Pfam" id="PF17127">
    <property type="entry name" value="DUF5106"/>
    <property type="match status" value="1"/>
</dbReference>
<feature type="domain" description="Thioredoxin" evidence="2">
    <location>
        <begin position="332"/>
        <end position="473"/>
    </location>
</feature>
<dbReference type="InterPro" id="IPR013766">
    <property type="entry name" value="Thioredoxin_domain"/>
</dbReference>
<organism evidence="3 4">
    <name type="scientific">Neolewinella maritima</name>
    <dbReference type="NCBI Taxonomy" id="1383882"/>
    <lineage>
        <taxon>Bacteria</taxon>
        <taxon>Pseudomonadati</taxon>
        <taxon>Bacteroidota</taxon>
        <taxon>Saprospiria</taxon>
        <taxon>Saprospirales</taxon>
        <taxon>Lewinellaceae</taxon>
        <taxon>Neolewinella</taxon>
    </lineage>
</organism>
<dbReference type="PANTHER" id="PTHR42852">
    <property type="entry name" value="THIOL:DISULFIDE INTERCHANGE PROTEIN DSBE"/>
    <property type="match status" value="1"/>
</dbReference>
<accession>A0ABN8F817</accession>
<evidence type="ECO:0000256" key="1">
    <source>
        <dbReference type="SAM" id="SignalP"/>
    </source>
</evidence>
<dbReference type="Pfam" id="PF00578">
    <property type="entry name" value="AhpC-TSA"/>
    <property type="match status" value="1"/>
</dbReference>